<feature type="transmembrane region" description="Helical" evidence="7">
    <location>
        <begin position="201"/>
        <end position="223"/>
    </location>
</feature>
<comment type="similarity">
    <text evidence="7">Belongs to the binding-protein-dependent transport system permease family.</text>
</comment>
<dbReference type="GO" id="GO:0005886">
    <property type="term" value="C:plasma membrane"/>
    <property type="evidence" value="ECO:0007669"/>
    <property type="project" value="UniProtKB-SubCell"/>
</dbReference>
<dbReference type="Pfam" id="PF00528">
    <property type="entry name" value="BPD_transp_1"/>
    <property type="match status" value="1"/>
</dbReference>
<dbReference type="SUPFAM" id="SSF161098">
    <property type="entry name" value="MetI-like"/>
    <property type="match status" value="1"/>
</dbReference>
<dbReference type="PANTHER" id="PTHR43744">
    <property type="entry name" value="ABC TRANSPORTER PERMEASE PROTEIN MG189-RELATED-RELATED"/>
    <property type="match status" value="1"/>
</dbReference>
<proteinExistence type="inferred from homology"/>
<comment type="caution">
    <text evidence="9">The sequence shown here is derived from an EMBL/GenBank/DDBJ whole genome shotgun (WGS) entry which is preliminary data.</text>
</comment>
<evidence type="ECO:0000256" key="6">
    <source>
        <dbReference type="ARBA" id="ARBA00023136"/>
    </source>
</evidence>
<dbReference type="RefSeq" id="WP_341457418.1">
    <property type="nucleotide sequence ID" value="NZ_QPJT01000036.1"/>
</dbReference>
<reference evidence="9 10" key="1">
    <citation type="submission" date="2018-07" db="EMBL/GenBank/DDBJ databases">
        <title>Genomic Encyclopedia of Type Strains, Phase IV (KMG-IV): sequencing the most valuable type-strain genomes for metagenomic binning, comparative biology and taxonomic classification.</title>
        <authorList>
            <person name="Goeker M."/>
        </authorList>
    </citation>
    <scope>NUCLEOTIDE SEQUENCE [LARGE SCALE GENOMIC DNA]</scope>
    <source>
        <strain evidence="9 10">DSM 27016</strain>
    </source>
</reference>
<protein>
    <submittedName>
        <fullName evidence="9">Multiple sugar transport system permease protein</fullName>
    </submittedName>
</protein>
<keyword evidence="4 7" id="KW-0812">Transmembrane</keyword>
<keyword evidence="10" id="KW-1185">Reference proteome</keyword>
<comment type="subcellular location">
    <subcellularLocation>
        <location evidence="1 7">Cell membrane</location>
        <topology evidence="1 7">Multi-pass membrane protein</topology>
    </subcellularLocation>
</comment>
<name>A0A369ALY4_9FIRM</name>
<keyword evidence="5 7" id="KW-1133">Transmembrane helix</keyword>
<sequence>MKGNSVNIAFRNNIPARNNISANSKKIFIDSVLVGVVLLFALMFLFPFYWMVTGAFKIQMVAISIPPEWFPKAPTLDNIKLLAKVPSGRWFLNSLFISGATTLLVCITSAMAGYSLSKKEFPGRNIIFWMFVAVMTLPKQVILVPLFVMMRKMQLFDSFTGLILPAVGWPFGIFLMKQFTQTLPSELLQAAKIDGCNELQTFFKIVLPLVKPGIGALAIFTFMSSWNDYFWQLIMIKSTPMKTIPLGIAGMQEEYSTNYGLIMAGSTLASIPMIAVFLSFQKYFTRGITMGAVKG</sequence>
<dbReference type="InterPro" id="IPR035906">
    <property type="entry name" value="MetI-like_sf"/>
</dbReference>
<feature type="transmembrane region" description="Helical" evidence="7">
    <location>
        <begin position="126"/>
        <end position="150"/>
    </location>
</feature>
<gene>
    <name evidence="9" type="ORF">DFR58_13624</name>
</gene>
<evidence type="ECO:0000313" key="9">
    <source>
        <dbReference type="EMBL" id="RCX09348.1"/>
    </source>
</evidence>
<keyword evidence="6 7" id="KW-0472">Membrane</keyword>
<dbReference type="PROSITE" id="PS50928">
    <property type="entry name" value="ABC_TM1"/>
    <property type="match status" value="1"/>
</dbReference>
<dbReference type="EMBL" id="QPJT01000036">
    <property type="protein sequence ID" value="RCX09348.1"/>
    <property type="molecule type" value="Genomic_DNA"/>
</dbReference>
<feature type="transmembrane region" description="Helical" evidence="7">
    <location>
        <begin position="162"/>
        <end position="180"/>
    </location>
</feature>
<dbReference type="Proteomes" id="UP000253034">
    <property type="component" value="Unassembled WGS sequence"/>
</dbReference>
<feature type="transmembrane region" description="Helical" evidence="7">
    <location>
        <begin position="27"/>
        <end position="50"/>
    </location>
</feature>
<evidence type="ECO:0000259" key="8">
    <source>
        <dbReference type="PROSITE" id="PS50928"/>
    </source>
</evidence>
<feature type="domain" description="ABC transmembrane type-1" evidence="8">
    <location>
        <begin position="91"/>
        <end position="280"/>
    </location>
</feature>
<keyword evidence="3" id="KW-1003">Cell membrane</keyword>
<evidence type="ECO:0000256" key="3">
    <source>
        <dbReference type="ARBA" id="ARBA00022475"/>
    </source>
</evidence>
<dbReference type="Gene3D" id="1.10.3720.10">
    <property type="entry name" value="MetI-like"/>
    <property type="match status" value="1"/>
</dbReference>
<evidence type="ECO:0000313" key="10">
    <source>
        <dbReference type="Proteomes" id="UP000253034"/>
    </source>
</evidence>
<feature type="transmembrane region" description="Helical" evidence="7">
    <location>
        <begin position="90"/>
        <end position="114"/>
    </location>
</feature>
<feature type="transmembrane region" description="Helical" evidence="7">
    <location>
        <begin position="259"/>
        <end position="280"/>
    </location>
</feature>
<organism evidence="9 10">
    <name type="scientific">Anaerobacterium chartisolvens</name>
    <dbReference type="NCBI Taxonomy" id="1297424"/>
    <lineage>
        <taxon>Bacteria</taxon>
        <taxon>Bacillati</taxon>
        <taxon>Bacillota</taxon>
        <taxon>Clostridia</taxon>
        <taxon>Eubacteriales</taxon>
        <taxon>Oscillospiraceae</taxon>
        <taxon>Anaerobacterium</taxon>
    </lineage>
</organism>
<evidence type="ECO:0000256" key="1">
    <source>
        <dbReference type="ARBA" id="ARBA00004651"/>
    </source>
</evidence>
<keyword evidence="2 7" id="KW-0813">Transport</keyword>
<dbReference type="AlphaFoldDB" id="A0A369ALY4"/>
<dbReference type="InterPro" id="IPR000515">
    <property type="entry name" value="MetI-like"/>
</dbReference>
<accession>A0A369ALY4</accession>
<dbReference type="GO" id="GO:0055085">
    <property type="term" value="P:transmembrane transport"/>
    <property type="evidence" value="ECO:0007669"/>
    <property type="project" value="InterPro"/>
</dbReference>
<evidence type="ECO:0000256" key="5">
    <source>
        <dbReference type="ARBA" id="ARBA00022989"/>
    </source>
</evidence>
<keyword evidence="9" id="KW-0762">Sugar transport</keyword>
<evidence type="ECO:0000256" key="7">
    <source>
        <dbReference type="RuleBase" id="RU363032"/>
    </source>
</evidence>
<dbReference type="CDD" id="cd06261">
    <property type="entry name" value="TM_PBP2"/>
    <property type="match status" value="1"/>
</dbReference>
<evidence type="ECO:0000256" key="2">
    <source>
        <dbReference type="ARBA" id="ARBA00022448"/>
    </source>
</evidence>
<dbReference type="PANTHER" id="PTHR43744:SF12">
    <property type="entry name" value="ABC TRANSPORTER PERMEASE PROTEIN MG189-RELATED"/>
    <property type="match status" value="1"/>
</dbReference>
<evidence type="ECO:0000256" key="4">
    <source>
        <dbReference type="ARBA" id="ARBA00022692"/>
    </source>
</evidence>